<proteinExistence type="predicted"/>
<gene>
    <name evidence="2" type="ORF">ACFFVD_04475</name>
</gene>
<dbReference type="RefSeq" id="WP_380023104.1">
    <property type="nucleotide sequence ID" value="NZ_JBHMDY010000002.1"/>
</dbReference>
<feature type="chain" id="PRO_5046437118" evidence="1">
    <location>
        <begin position="35"/>
        <end position="258"/>
    </location>
</feature>
<keyword evidence="1" id="KW-0732">Signal</keyword>
<feature type="signal peptide" evidence="1">
    <location>
        <begin position="1"/>
        <end position="34"/>
    </location>
</feature>
<evidence type="ECO:0000313" key="2">
    <source>
        <dbReference type="EMBL" id="MFB9259050.1"/>
    </source>
</evidence>
<accession>A0ABV5JMV2</accession>
<organism evidence="2 3">
    <name type="scientific">Dietzia aerolata</name>
    <dbReference type="NCBI Taxonomy" id="595984"/>
    <lineage>
        <taxon>Bacteria</taxon>
        <taxon>Bacillati</taxon>
        <taxon>Actinomycetota</taxon>
        <taxon>Actinomycetes</taxon>
        <taxon>Mycobacteriales</taxon>
        <taxon>Dietziaceae</taxon>
        <taxon>Dietzia</taxon>
    </lineage>
</organism>
<dbReference type="EMBL" id="JBHMDY010000002">
    <property type="protein sequence ID" value="MFB9259050.1"/>
    <property type="molecule type" value="Genomic_DNA"/>
</dbReference>
<sequence length="258" mass="24978">MSHNRVFGARAARVGATAAAVALAIVGIPAAAHAQPTAGAGAGTLSAESIGQGSAEGLGQSVADQIPDEITIGGPGFGSEGLRAVGSGEVADTALSVGQVIGSVAPLEAVGSAGGSAAASVASSGSLPGSTYINPTGSVGSGTIGLGSVSIPEIAFPVLSVTFAGGYFEAMGERQQAGELYPHELDFWHGVVEGSAEGGAAIENAAQANGVPLPGELTGSIDAVQIAADTDPYEDNERRRLEAIAAAEAEAAGETAGE</sequence>
<reference evidence="2 3" key="1">
    <citation type="submission" date="2024-09" db="EMBL/GenBank/DDBJ databases">
        <authorList>
            <person name="Sun Q."/>
            <person name="Mori K."/>
        </authorList>
    </citation>
    <scope>NUCLEOTIDE SEQUENCE [LARGE SCALE GENOMIC DNA]</scope>
    <source>
        <strain evidence="2 3">CCM 7659</strain>
    </source>
</reference>
<protein>
    <submittedName>
        <fullName evidence="2">Uncharacterized protein</fullName>
    </submittedName>
</protein>
<keyword evidence="3" id="KW-1185">Reference proteome</keyword>
<dbReference type="Proteomes" id="UP001589700">
    <property type="component" value="Unassembled WGS sequence"/>
</dbReference>
<name>A0ABV5JMV2_9ACTN</name>
<evidence type="ECO:0000313" key="3">
    <source>
        <dbReference type="Proteomes" id="UP001589700"/>
    </source>
</evidence>
<evidence type="ECO:0000256" key="1">
    <source>
        <dbReference type="SAM" id="SignalP"/>
    </source>
</evidence>
<comment type="caution">
    <text evidence="2">The sequence shown here is derived from an EMBL/GenBank/DDBJ whole genome shotgun (WGS) entry which is preliminary data.</text>
</comment>